<accession>A0A1I4XGG4</accession>
<dbReference type="RefSeq" id="WP_093404323.1">
    <property type="nucleotide sequence ID" value="NZ_FOVL01000001.1"/>
</dbReference>
<sequence length="212" mass="24733">MILQYPDILLPKQQYKKIELKKILDKHLLRKTFSNVLINSSTQLLSDETIVDQSKNLVDYSTNLLGQYKVEHLGIKIVGEKQEYYNSNWDFTSSPDEPKLDIDFLNEDEFGFFVLPVDAVEGIKIPYKKGDKSDHLSVSRVCHCPTNSNFWHFEVRWFTKEDGTNTWIELPKSSKKKWQKLILGAIKSKIREAYIPEEPLSTHLPEVDFIQN</sequence>
<evidence type="ECO:0000313" key="1">
    <source>
        <dbReference type="EMBL" id="SFN24865.1"/>
    </source>
</evidence>
<dbReference type="AlphaFoldDB" id="A0A1I4XGG4"/>
<dbReference type="STRING" id="287099.SAMN05660413_00020"/>
<gene>
    <name evidence="1" type="ORF">SAMN05660413_00020</name>
</gene>
<dbReference type="OrthoDB" id="106887at2"/>
<dbReference type="Proteomes" id="UP000199153">
    <property type="component" value="Unassembled WGS sequence"/>
</dbReference>
<organism evidence="1 2">
    <name type="scientific">Salegentibacter flavus</name>
    <dbReference type="NCBI Taxonomy" id="287099"/>
    <lineage>
        <taxon>Bacteria</taxon>
        <taxon>Pseudomonadati</taxon>
        <taxon>Bacteroidota</taxon>
        <taxon>Flavobacteriia</taxon>
        <taxon>Flavobacteriales</taxon>
        <taxon>Flavobacteriaceae</taxon>
        <taxon>Salegentibacter</taxon>
    </lineage>
</organism>
<name>A0A1I4XGG4_9FLAO</name>
<reference evidence="1 2" key="1">
    <citation type="submission" date="2016-10" db="EMBL/GenBank/DDBJ databases">
        <authorList>
            <person name="de Groot N.N."/>
        </authorList>
    </citation>
    <scope>NUCLEOTIDE SEQUENCE [LARGE SCALE GENOMIC DNA]</scope>
    <source>
        <strain evidence="1 2">DSM 17794</strain>
    </source>
</reference>
<protein>
    <submittedName>
        <fullName evidence="1">Uncharacterized protein</fullName>
    </submittedName>
</protein>
<evidence type="ECO:0000313" key="2">
    <source>
        <dbReference type="Proteomes" id="UP000199153"/>
    </source>
</evidence>
<proteinExistence type="predicted"/>
<dbReference type="EMBL" id="FOVL01000001">
    <property type="protein sequence ID" value="SFN24865.1"/>
    <property type="molecule type" value="Genomic_DNA"/>
</dbReference>
<keyword evidence="2" id="KW-1185">Reference proteome</keyword>